<dbReference type="AlphaFoldDB" id="A0A2Z2NG89"/>
<evidence type="ECO:0000313" key="3">
    <source>
        <dbReference type="Proteomes" id="UP000250079"/>
    </source>
</evidence>
<proteinExistence type="predicted"/>
<keyword evidence="3" id="KW-1185">Reference proteome</keyword>
<dbReference type="PANTHER" id="PTHR33993:SF1">
    <property type="entry name" value="GLYOXALASE FAMILY PROTEIN"/>
    <property type="match status" value="1"/>
</dbReference>
<evidence type="ECO:0000313" key="2">
    <source>
        <dbReference type="EMBL" id="ASJ70296.1"/>
    </source>
</evidence>
<dbReference type="Pfam" id="PF00903">
    <property type="entry name" value="Glyoxalase"/>
    <property type="match status" value="1"/>
</dbReference>
<dbReference type="Proteomes" id="UP000250079">
    <property type="component" value="Chromosome"/>
</dbReference>
<accession>A0A2Z2NG89</accession>
<dbReference type="CDD" id="cd07247">
    <property type="entry name" value="SgaA_N_like"/>
    <property type="match status" value="1"/>
</dbReference>
<dbReference type="InterPro" id="IPR004360">
    <property type="entry name" value="Glyas_Fos-R_dOase_dom"/>
</dbReference>
<reference evidence="2 3" key="1">
    <citation type="submission" date="2016-12" db="EMBL/GenBank/DDBJ databases">
        <authorList>
            <person name="Song W.-J."/>
            <person name="Kurnit D.M."/>
        </authorList>
    </citation>
    <scope>NUCLEOTIDE SEQUENCE [LARGE SCALE GENOMIC DNA]</scope>
    <source>
        <strain evidence="2 3">IMCC3135</strain>
    </source>
</reference>
<gene>
    <name evidence="2" type="ORF">IMCC3135_00850</name>
</gene>
<dbReference type="InterPro" id="IPR037523">
    <property type="entry name" value="VOC_core"/>
</dbReference>
<protein>
    <recommendedName>
        <fullName evidence="1">VOC domain-containing protein</fullName>
    </recommendedName>
</protein>
<dbReference type="SUPFAM" id="SSF54593">
    <property type="entry name" value="Glyoxalase/Bleomycin resistance protein/Dihydroxybiphenyl dioxygenase"/>
    <property type="match status" value="1"/>
</dbReference>
<dbReference type="InterPro" id="IPR029068">
    <property type="entry name" value="Glyas_Bleomycin-R_OHBP_Dase"/>
</dbReference>
<feature type="domain" description="VOC" evidence="1">
    <location>
        <begin position="6"/>
        <end position="116"/>
    </location>
</feature>
<name>A0A2Z2NG89_9GAMM</name>
<sequence length="117" mass="12897">MSTDLKIDYIELPAADFDAVQAFYEAVFGWTFESYGDEYRAFSDGKLDGGFYKSTEKSTTERGAALVIFFATDLEATEKAVTEAGGTIIKPIFSFPGGSRFQFLDPHGNELAVWTHG</sequence>
<dbReference type="PROSITE" id="PS51819">
    <property type="entry name" value="VOC"/>
    <property type="match status" value="1"/>
</dbReference>
<dbReference type="EMBL" id="CP018632">
    <property type="protein sequence ID" value="ASJ70296.1"/>
    <property type="molecule type" value="Genomic_DNA"/>
</dbReference>
<dbReference type="PANTHER" id="PTHR33993">
    <property type="entry name" value="GLYOXALASE-RELATED"/>
    <property type="match status" value="1"/>
</dbReference>
<dbReference type="OrthoDB" id="9792323at2"/>
<dbReference type="KEGG" id="gai:IMCC3135_00850"/>
<evidence type="ECO:0000259" key="1">
    <source>
        <dbReference type="PROSITE" id="PS51819"/>
    </source>
</evidence>
<dbReference type="RefSeq" id="WP_088915850.1">
    <property type="nucleotide sequence ID" value="NZ_CP018632.1"/>
</dbReference>
<dbReference type="Gene3D" id="3.10.180.10">
    <property type="entry name" value="2,3-Dihydroxybiphenyl 1,2-Dioxygenase, domain 1"/>
    <property type="match status" value="1"/>
</dbReference>
<dbReference type="InterPro" id="IPR052164">
    <property type="entry name" value="Anthracycline_SecMetBiosynth"/>
</dbReference>
<organism evidence="2 3">
    <name type="scientific">Granulosicoccus antarcticus IMCC3135</name>
    <dbReference type="NCBI Taxonomy" id="1192854"/>
    <lineage>
        <taxon>Bacteria</taxon>
        <taxon>Pseudomonadati</taxon>
        <taxon>Pseudomonadota</taxon>
        <taxon>Gammaproteobacteria</taxon>
        <taxon>Chromatiales</taxon>
        <taxon>Granulosicoccaceae</taxon>
        <taxon>Granulosicoccus</taxon>
    </lineage>
</organism>